<dbReference type="InterPro" id="IPR027417">
    <property type="entry name" value="P-loop_NTPase"/>
</dbReference>
<dbReference type="InterPro" id="IPR050678">
    <property type="entry name" value="DNA_Partitioning_ATPase"/>
</dbReference>
<comment type="caution">
    <text evidence="2">The sequence shown here is derived from an EMBL/GenBank/DDBJ whole genome shotgun (WGS) entry which is preliminary data.</text>
</comment>
<dbReference type="Proteomes" id="UP001631949">
    <property type="component" value="Unassembled WGS sequence"/>
</dbReference>
<dbReference type="EMBL" id="JBJUVG010000008">
    <property type="protein sequence ID" value="MFM9413987.1"/>
    <property type="molecule type" value="Genomic_DNA"/>
</dbReference>
<dbReference type="Pfam" id="PF13614">
    <property type="entry name" value="AAA_31"/>
    <property type="match status" value="1"/>
</dbReference>
<feature type="domain" description="AAA" evidence="1">
    <location>
        <begin position="2"/>
        <end position="176"/>
    </location>
</feature>
<dbReference type="SUPFAM" id="SSF52540">
    <property type="entry name" value="P-loop containing nucleoside triphosphate hydrolases"/>
    <property type="match status" value="1"/>
</dbReference>
<reference evidence="2 3" key="1">
    <citation type="journal article" date="2016" name="Int. J. Syst. Evol. Microbiol.">
        <title>Peptococcus simiae sp. nov., isolated from rhesus macaque faeces and emended description of the genus Peptococcus.</title>
        <authorList>
            <person name="Shkoporov A.N."/>
            <person name="Efimov B.A."/>
            <person name="Kondova I."/>
            <person name="Ouwerling B."/>
            <person name="Chaplin A.V."/>
            <person name="Shcherbakova V.A."/>
            <person name="Langermans J.A.M."/>
        </authorList>
    </citation>
    <scope>NUCLEOTIDE SEQUENCE [LARGE SCALE GENOMIC DNA]</scope>
    <source>
        <strain evidence="2 3">M108</strain>
    </source>
</reference>
<dbReference type="RefSeq" id="WP_408977600.1">
    <property type="nucleotide sequence ID" value="NZ_JBJUVG010000008.1"/>
</dbReference>
<evidence type="ECO:0000313" key="2">
    <source>
        <dbReference type="EMBL" id="MFM9413987.1"/>
    </source>
</evidence>
<name>A0ABW9H0B8_9FIRM</name>
<evidence type="ECO:0000259" key="1">
    <source>
        <dbReference type="Pfam" id="PF13614"/>
    </source>
</evidence>
<organism evidence="2 3">
    <name type="scientific">Peptococcus simiae</name>
    <dbReference type="NCBI Taxonomy" id="1643805"/>
    <lineage>
        <taxon>Bacteria</taxon>
        <taxon>Bacillati</taxon>
        <taxon>Bacillota</taxon>
        <taxon>Clostridia</taxon>
        <taxon>Eubacteriales</taxon>
        <taxon>Peptococcaceae</taxon>
        <taxon>Peptococcus</taxon>
    </lineage>
</organism>
<gene>
    <name evidence="2" type="ORF">ACKQTC_06375</name>
</gene>
<dbReference type="PANTHER" id="PTHR13696">
    <property type="entry name" value="P-LOOP CONTAINING NUCLEOSIDE TRIPHOSPHATE HYDROLASE"/>
    <property type="match status" value="1"/>
</dbReference>
<evidence type="ECO:0000313" key="3">
    <source>
        <dbReference type="Proteomes" id="UP001631949"/>
    </source>
</evidence>
<accession>A0ABW9H0B8</accession>
<dbReference type="InterPro" id="IPR025669">
    <property type="entry name" value="AAA_dom"/>
</dbReference>
<dbReference type="PANTHER" id="PTHR13696:SF52">
    <property type="entry name" value="PARA FAMILY PROTEIN CT_582"/>
    <property type="match status" value="1"/>
</dbReference>
<dbReference type="PIRSF" id="PIRSF009320">
    <property type="entry name" value="Nuc_binding_HP_1000"/>
    <property type="match status" value="1"/>
</dbReference>
<protein>
    <submittedName>
        <fullName evidence="2">ParA family protein</fullName>
    </submittedName>
</protein>
<keyword evidence="3" id="KW-1185">Reference proteome</keyword>
<sequence length="253" mass="27358">MILALVNQKGGVAKTTTAVNLAAGLARAKKKVLLVDLDPQGNASSGLGIDKNELTHTIYHGLIGEVDGEACRLVAVRDHLDVMPANIDLAAAEQDLGESVEGALSLKKCLAPFESTYDFILIDCPPSLGLLTINALIAADGLLVPIQCEYYALEGLSQLMETVKQVQASANPDLHIFGIVMTMYDGRMRLAKQVVEEVKNAFGQAVFKTLIPRNVRLSEAPSYGQTIFEYDRLSKGAWTYKALAKEVIARVKE</sequence>
<dbReference type="CDD" id="cd02042">
    <property type="entry name" value="ParAB_family"/>
    <property type="match status" value="1"/>
</dbReference>
<dbReference type="Gene3D" id="3.40.50.300">
    <property type="entry name" value="P-loop containing nucleotide triphosphate hydrolases"/>
    <property type="match status" value="1"/>
</dbReference>
<proteinExistence type="predicted"/>